<dbReference type="SUPFAM" id="SSF53850">
    <property type="entry name" value="Periplasmic binding protein-like II"/>
    <property type="match status" value="1"/>
</dbReference>
<dbReference type="AlphaFoldDB" id="A0A401WGG0"/>
<evidence type="ECO:0000256" key="1">
    <source>
        <dbReference type="ARBA" id="ARBA00009437"/>
    </source>
</evidence>
<keyword evidence="4" id="KW-0804">Transcription</keyword>
<dbReference type="PROSITE" id="PS50931">
    <property type="entry name" value="HTH_LYSR"/>
    <property type="match status" value="1"/>
</dbReference>
<dbReference type="Proteomes" id="UP000286746">
    <property type="component" value="Unassembled WGS sequence"/>
</dbReference>
<feature type="domain" description="HTH lysR-type" evidence="5">
    <location>
        <begin position="3"/>
        <end position="60"/>
    </location>
</feature>
<dbReference type="EMBL" id="BHZD01000001">
    <property type="protein sequence ID" value="GCD48360.1"/>
    <property type="molecule type" value="Genomic_DNA"/>
</dbReference>
<dbReference type="GO" id="GO:0003700">
    <property type="term" value="F:DNA-binding transcription factor activity"/>
    <property type="evidence" value="ECO:0007669"/>
    <property type="project" value="InterPro"/>
</dbReference>
<organism evidence="6 7">
    <name type="scientific">Streptomyces paromomycinus</name>
    <name type="common">Streptomyces rimosus subsp. paromomycinus</name>
    <dbReference type="NCBI Taxonomy" id="92743"/>
    <lineage>
        <taxon>Bacteria</taxon>
        <taxon>Bacillati</taxon>
        <taxon>Actinomycetota</taxon>
        <taxon>Actinomycetes</taxon>
        <taxon>Kitasatosporales</taxon>
        <taxon>Streptomycetaceae</taxon>
        <taxon>Streptomyces</taxon>
    </lineage>
</organism>
<evidence type="ECO:0000256" key="4">
    <source>
        <dbReference type="ARBA" id="ARBA00023163"/>
    </source>
</evidence>
<keyword evidence="7" id="KW-1185">Reference proteome</keyword>
<dbReference type="Pfam" id="PF03466">
    <property type="entry name" value="LysR_substrate"/>
    <property type="match status" value="1"/>
</dbReference>
<dbReference type="PANTHER" id="PTHR30126">
    <property type="entry name" value="HTH-TYPE TRANSCRIPTIONAL REGULATOR"/>
    <property type="match status" value="1"/>
</dbReference>
<dbReference type="SUPFAM" id="SSF46785">
    <property type="entry name" value="Winged helix' DNA-binding domain"/>
    <property type="match status" value="1"/>
</dbReference>
<evidence type="ECO:0000313" key="6">
    <source>
        <dbReference type="EMBL" id="GCD48360.1"/>
    </source>
</evidence>
<gene>
    <name evidence="6" type="ORF">GKJPGBOP_08157</name>
</gene>
<protein>
    <submittedName>
        <fullName evidence="6">LysR family transcriptional regulator</fullName>
    </submittedName>
</protein>
<dbReference type="Pfam" id="PF00126">
    <property type="entry name" value="HTH_1"/>
    <property type="match status" value="1"/>
</dbReference>
<dbReference type="InterPro" id="IPR036390">
    <property type="entry name" value="WH_DNA-bd_sf"/>
</dbReference>
<dbReference type="PRINTS" id="PR00039">
    <property type="entry name" value="HTHLYSR"/>
</dbReference>
<dbReference type="InterPro" id="IPR000847">
    <property type="entry name" value="LysR_HTH_N"/>
</dbReference>
<dbReference type="GO" id="GO:0000976">
    <property type="term" value="F:transcription cis-regulatory region binding"/>
    <property type="evidence" value="ECO:0007669"/>
    <property type="project" value="TreeGrafter"/>
</dbReference>
<dbReference type="Gene3D" id="3.40.190.290">
    <property type="match status" value="1"/>
</dbReference>
<reference evidence="6 7" key="1">
    <citation type="submission" date="2018-11" db="EMBL/GenBank/DDBJ databases">
        <title>Whole genome sequence of Streptomyces paromomycinus NBRC 15454(T).</title>
        <authorList>
            <person name="Komaki H."/>
            <person name="Tamura T."/>
        </authorList>
    </citation>
    <scope>NUCLEOTIDE SEQUENCE [LARGE SCALE GENOMIC DNA]</scope>
    <source>
        <strain evidence="6 7">NBRC 15454</strain>
    </source>
</reference>
<comment type="caution">
    <text evidence="6">The sequence shown here is derived from an EMBL/GenBank/DDBJ whole genome shotgun (WGS) entry which is preliminary data.</text>
</comment>
<dbReference type="PANTHER" id="PTHR30126:SF39">
    <property type="entry name" value="HTH-TYPE TRANSCRIPTIONAL REGULATOR CYSL"/>
    <property type="match status" value="1"/>
</dbReference>
<proteinExistence type="inferred from homology"/>
<evidence type="ECO:0000259" key="5">
    <source>
        <dbReference type="PROSITE" id="PS50931"/>
    </source>
</evidence>
<dbReference type="InterPro" id="IPR005119">
    <property type="entry name" value="LysR_subst-bd"/>
</dbReference>
<evidence type="ECO:0000313" key="7">
    <source>
        <dbReference type="Proteomes" id="UP000286746"/>
    </source>
</evidence>
<dbReference type="CDD" id="cd05466">
    <property type="entry name" value="PBP2_LTTR_substrate"/>
    <property type="match status" value="1"/>
</dbReference>
<dbReference type="Gene3D" id="1.10.10.10">
    <property type="entry name" value="Winged helix-like DNA-binding domain superfamily/Winged helix DNA-binding domain"/>
    <property type="match status" value="1"/>
</dbReference>
<dbReference type="InterPro" id="IPR036388">
    <property type="entry name" value="WH-like_DNA-bd_sf"/>
</dbReference>
<evidence type="ECO:0000256" key="2">
    <source>
        <dbReference type="ARBA" id="ARBA00023015"/>
    </source>
</evidence>
<accession>A0A401WGG0</accession>
<keyword evidence="3" id="KW-0238">DNA-binding</keyword>
<name>A0A401WGG0_STREY</name>
<comment type="similarity">
    <text evidence="1">Belongs to the LysR transcriptional regulatory family.</text>
</comment>
<keyword evidence="2" id="KW-0805">Transcription regulation</keyword>
<evidence type="ECO:0000256" key="3">
    <source>
        <dbReference type="ARBA" id="ARBA00023125"/>
    </source>
</evidence>
<sequence>MVVQLSWLRTFVTVYRLGSFTKAAQSLELSQPTVTHQVRNLERTFGKALFERVPQGVVPTCAADLLIRDVQGPVDALGGVVERHFGGSSDSRPLCVGGPAELITSRVVAAVSDLIADGLRINFRFGLADNLLDRLTSGDYDLVLSTVRPRLRGISATTLVDEEFAMLASPELADGVPAGQIMKEGPAAVLDKYPLIAYAESLPIIRRYWLTVFGVRPTSAPSVVIPDLRGVLAAVKSSAGISVLPTYLAADALRHGEVVKLLEPEIPPINTFYLATRDGSLCHPDLSLLHGHLLMKARTWG</sequence>